<accession>W7YZE9</accession>
<feature type="transmembrane region" description="Helical" evidence="6">
    <location>
        <begin position="544"/>
        <end position="563"/>
    </location>
</feature>
<evidence type="ECO:0000256" key="1">
    <source>
        <dbReference type="ARBA" id="ARBA00004141"/>
    </source>
</evidence>
<dbReference type="NCBIfam" id="TIGR03057">
    <property type="entry name" value="xxxLxxG_by_4"/>
    <property type="match status" value="2"/>
</dbReference>
<evidence type="ECO:0000256" key="2">
    <source>
        <dbReference type="ARBA" id="ARBA00022692"/>
    </source>
</evidence>
<dbReference type="AlphaFoldDB" id="W7YZE9"/>
<comment type="caution">
    <text evidence="8">The sequence shown here is derived from an EMBL/GenBank/DDBJ whole genome shotgun (WGS) entry which is preliminary data.</text>
</comment>
<dbReference type="PANTHER" id="PTHR43077">
    <property type="entry name" value="TRANSPORT PERMEASE YVFS-RELATED"/>
    <property type="match status" value="1"/>
</dbReference>
<keyword evidence="9" id="KW-1185">Reference proteome</keyword>
<proteinExistence type="predicted"/>
<dbReference type="InterPro" id="IPR023908">
    <property type="entry name" value="xxxLxxG_rpt"/>
</dbReference>
<dbReference type="GO" id="GO:0016020">
    <property type="term" value="C:membrane"/>
    <property type="evidence" value="ECO:0007669"/>
    <property type="project" value="UniProtKB-SubCell"/>
</dbReference>
<reference evidence="8 9" key="1">
    <citation type="journal article" date="2014" name="Genome Announc.">
        <title>Draft Genome Sequence of Paenibacillus pini JCM 16418T, Isolated from the Rhizosphere of Pine Tree.</title>
        <authorList>
            <person name="Yuki M."/>
            <person name="Oshima K."/>
            <person name="Suda W."/>
            <person name="Oshida Y."/>
            <person name="Kitamura K."/>
            <person name="Iida Y."/>
            <person name="Hattori M."/>
            <person name="Ohkuma M."/>
        </authorList>
    </citation>
    <scope>NUCLEOTIDE SEQUENCE [LARGE SCALE GENOMIC DNA]</scope>
    <source>
        <strain evidence="8 9">JCM 16418</strain>
    </source>
</reference>
<comment type="subcellular location">
    <subcellularLocation>
        <location evidence="1">Membrane</location>
        <topology evidence="1">Multi-pass membrane protein</topology>
    </subcellularLocation>
</comment>
<keyword evidence="2 6" id="KW-0812">Transmembrane</keyword>
<feature type="transmembrane region" description="Helical" evidence="6">
    <location>
        <begin position="699"/>
        <end position="719"/>
    </location>
</feature>
<keyword evidence="3 6" id="KW-1133">Transmembrane helix</keyword>
<dbReference type="GO" id="GO:0140359">
    <property type="term" value="F:ABC-type transporter activity"/>
    <property type="evidence" value="ECO:0007669"/>
    <property type="project" value="InterPro"/>
</dbReference>
<dbReference type="Pfam" id="PF12698">
    <property type="entry name" value="ABC2_membrane_3"/>
    <property type="match status" value="2"/>
</dbReference>
<feature type="transmembrane region" description="Helical" evidence="6">
    <location>
        <begin position="610"/>
        <end position="634"/>
    </location>
</feature>
<feature type="transmembrane region" description="Helical" evidence="6">
    <location>
        <begin position="641"/>
        <end position="660"/>
    </location>
</feature>
<evidence type="ECO:0000256" key="6">
    <source>
        <dbReference type="SAM" id="Phobius"/>
    </source>
</evidence>
<dbReference type="InterPro" id="IPR017501">
    <property type="entry name" value="Phage_infect_YhgE_C"/>
</dbReference>
<evidence type="ECO:0000259" key="7">
    <source>
        <dbReference type="Pfam" id="PF12698"/>
    </source>
</evidence>
<evidence type="ECO:0000313" key="8">
    <source>
        <dbReference type="EMBL" id="GAF07744.1"/>
    </source>
</evidence>
<dbReference type="InterPro" id="IPR017500">
    <property type="entry name" value="Phage_infect_YhgE_N"/>
</dbReference>
<dbReference type="Gene3D" id="1.10.287.950">
    <property type="entry name" value="Methyl-accepting chemotaxis protein"/>
    <property type="match status" value="1"/>
</dbReference>
<organism evidence="8 9">
    <name type="scientific">Paenibacillus pini JCM 16418</name>
    <dbReference type="NCBI Taxonomy" id="1236976"/>
    <lineage>
        <taxon>Bacteria</taxon>
        <taxon>Bacillati</taxon>
        <taxon>Bacillota</taxon>
        <taxon>Bacilli</taxon>
        <taxon>Bacillales</taxon>
        <taxon>Paenibacillaceae</taxon>
        <taxon>Paenibacillus</taxon>
    </lineage>
</organism>
<evidence type="ECO:0000256" key="3">
    <source>
        <dbReference type="ARBA" id="ARBA00022989"/>
    </source>
</evidence>
<dbReference type="NCBIfam" id="TIGR03062">
    <property type="entry name" value="pip_yhgE_Cterm"/>
    <property type="match status" value="1"/>
</dbReference>
<dbReference type="eggNOG" id="COG1511">
    <property type="taxonomic scope" value="Bacteria"/>
</dbReference>
<dbReference type="EMBL" id="BAVZ01000004">
    <property type="protein sequence ID" value="GAF07744.1"/>
    <property type="molecule type" value="Genomic_DNA"/>
</dbReference>
<protein>
    <recommendedName>
        <fullName evidence="7">ABC-2 type transporter transmembrane domain-containing protein</fullName>
    </recommendedName>
</protein>
<dbReference type="Proteomes" id="UP000019364">
    <property type="component" value="Unassembled WGS sequence"/>
</dbReference>
<feature type="domain" description="ABC-2 type transporter transmembrane" evidence="7">
    <location>
        <begin position="495"/>
        <end position="714"/>
    </location>
</feature>
<dbReference type="InterPro" id="IPR051328">
    <property type="entry name" value="T7SS_ABC-Transporter"/>
</dbReference>
<keyword evidence="4 6" id="KW-0472">Membrane</keyword>
<name>W7YZE9_9BACL</name>
<dbReference type="STRING" id="1236976.JCM16418_1772"/>
<sequence>MIPVIAVMFIPILYSGVYLAAFWDPYSHLDQLPVAVVNKDHGAELKGKELHIGSDLVDELKKGKDFDWKFVSEQEAAQGIKDNRYYMKITIPENFSSQATTLLDDKPEPADIVYEPNGDYNFVASQIGNTAIKDIKAKVSAKVTESYTENLLDNFEEVSDGLADAGEGAGKLHDGTGELNNGANTLKENLAKLASGTIEAKDGLVPLSKGAGDLNTGAGQLEKGTSTLASGLQQLNAAQGQLTAGAVQAEQGGTQLHKGLQDSVTGTHKLNTGLKSSEQGSAKLEEGLKSAEQGSSDLATGLQSSLDGTNKVAAGAKGVADGLEQLAKADPELASNPQVQKLLAASKAVADGSTQLVQGQEKLSQGATALHAGQKQLLSGATQLHTGQKQLLQGSDQLLQGQQKLEQGAAQLTAGQHKLVSGLQTFGGKLSEAAGGSQTLLGGAKSLVNGTSKLQGGVSKLAGGLTTLADGSQKLNDGAGDLKEGIVKLDDGSKELETKLNDAASKTSELKKTDELVNMFASPVETKENTDRKVTNYGTGLTPYFMSLGLFVGALISTLVISVNGTTVPGASGFSRFVSRSLSFAGMSLFQSVVAAAIILYGLGLEVKSIPLFFLFSFITSITFMFIVQAMVTWFDMPGRFLIIILLILQLATSAGTFPLELIPNWLKPLNPWLPMSHSVTGYKAIISSGNFDVVWRQAGILGIDAAIFLLFTLCYFLFKGRKKSSDNEKSDLAVTVS</sequence>
<evidence type="ECO:0000256" key="4">
    <source>
        <dbReference type="ARBA" id="ARBA00023136"/>
    </source>
</evidence>
<feature type="transmembrane region" description="Helical" evidence="6">
    <location>
        <begin position="584"/>
        <end position="604"/>
    </location>
</feature>
<evidence type="ECO:0000313" key="9">
    <source>
        <dbReference type="Proteomes" id="UP000019364"/>
    </source>
</evidence>
<dbReference type="PANTHER" id="PTHR43077:SF5">
    <property type="entry name" value="PHAGE INFECTION PROTEIN"/>
    <property type="match status" value="1"/>
</dbReference>
<feature type="compositionally biased region" description="Polar residues" evidence="5">
    <location>
        <begin position="292"/>
        <end position="303"/>
    </location>
</feature>
<dbReference type="Gene3D" id="3.40.1710.10">
    <property type="entry name" value="abc type-2 transporter like domain"/>
    <property type="match status" value="1"/>
</dbReference>
<feature type="region of interest" description="Disordered" evidence="5">
    <location>
        <begin position="272"/>
        <end position="303"/>
    </location>
</feature>
<dbReference type="NCBIfam" id="TIGR03061">
    <property type="entry name" value="pip_yhgE_Nterm"/>
    <property type="match status" value="1"/>
</dbReference>
<dbReference type="InterPro" id="IPR013525">
    <property type="entry name" value="ABC2_TM"/>
</dbReference>
<evidence type="ECO:0000256" key="5">
    <source>
        <dbReference type="SAM" id="MobiDB-lite"/>
    </source>
</evidence>
<gene>
    <name evidence="8" type="ORF">JCM16418_1772</name>
</gene>
<feature type="domain" description="ABC-2 type transporter transmembrane" evidence="7">
    <location>
        <begin position="6"/>
        <end position="140"/>
    </location>
</feature>